<dbReference type="CTD" id="39814"/>
<dbReference type="HOGENOM" id="CLU_957358_0_0_1"/>
<dbReference type="OrthoDB" id="6515429at2759"/>
<feature type="chain" id="PRO_5002790103" description="Cuticle protein 6" evidence="3">
    <location>
        <begin position="17"/>
        <end position="247"/>
    </location>
</feature>
<dbReference type="InParanoid" id="B3M5S4"/>
<dbReference type="PhylomeDB" id="B3M5S4"/>
<reference evidence="4 5" key="1">
    <citation type="journal article" date="2007" name="Nature">
        <title>Evolution of genes and genomes on the Drosophila phylogeny.</title>
        <authorList>
            <consortium name="Drosophila 12 Genomes Consortium"/>
            <person name="Clark A.G."/>
            <person name="Eisen M.B."/>
            <person name="Smith D.R."/>
            <person name="Bergman C.M."/>
            <person name="Oliver B."/>
            <person name="Markow T.A."/>
            <person name="Kaufman T.C."/>
            <person name="Kellis M."/>
            <person name="Gelbart W."/>
            <person name="Iyer V.N."/>
            <person name="Pollard D.A."/>
            <person name="Sackton T.B."/>
            <person name="Larracuente A.M."/>
            <person name="Singh N.D."/>
            <person name="Abad J.P."/>
            <person name="Abt D.N."/>
            <person name="Adryan B."/>
            <person name="Aguade M."/>
            <person name="Akashi H."/>
            <person name="Anderson W.W."/>
            <person name="Aquadro C.F."/>
            <person name="Ardell D.H."/>
            <person name="Arguello R."/>
            <person name="Artieri C.G."/>
            <person name="Barbash D.A."/>
            <person name="Barker D."/>
            <person name="Barsanti P."/>
            <person name="Batterham P."/>
            <person name="Batzoglou S."/>
            <person name="Begun D."/>
            <person name="Bhutkar A."/>
            <person name="Blanco E."/>
            <person name="Bosak S.A."/>
            <person name="Bradley R.K."/>
            <person name="Brand A.D."/>
            <person name="Brent M.R."/>
            <person name="Brooks A.N."/>
            <person name="Brown R.H."/>
            <person name="Butlin R.K."/>
            <person name="Caggese C."/>
            <person name="Calvi B.R."/>
            <person name="Bernardo de Carvalho A."/>
            <person name="Caspi A."/>
            <person name="Castrezana S."/>
            <person name="Celniker S.E."/>
            <person name="Chang J.L."/>
            <person name="Chapple C."/>
            <person name="Chatterji S."/>
            <person name="Chinwalla A."/>
            <person name="Civetta A."/>
            <person name="Clifton S.W."/>
            <person name="Comeron J.M."/>
            <person name="Costello J.C."/>
            <person name="Coyne J.A."/>
            <person name="Daub J."/>
            <person name="David R.G."/>
            <person name="Delcher A.L."/>
            <person name="Delehaunty K."/>
            <person name="Do C.B."/>
            <person name="Ebling H."/>
            <person name="Edwards K."/>
            <person name="Eickbush T."/>
            <person name="Evans J.D."/>
            <person name="Filipski A."/>
            <person name="Findeiss S."/>
            <person name="Freyhult E."/>
            <person name="Fulton L."/>
            <person name="Fulton R."/>
            <person name="Garcia A.C."/>
            <person name="Gardiner A."/>
            <person name="Garfield D.A."/>
            <person name="Garvin B.E."/>
            <person name="Gibson G."/>
            <person name="Gilbert D."/>
            <person name="Gnerre S."/>
            <person name="Godfrey J."/>
            <person name="Good R."/>
            <person name="Gotea V."/>
            <person name="Gravely B."/>
            <person name="Greenberg A.J."/>
            <person name="Griffiths-Jones S."/>
            <person name="Gross S."/>
            <person name="Guigo R."/>
            <person name="Gustafson E.A."/>
            <person name="Haerty W."/>
            <person name="Hahn M.W."/>
            <person name="Halligan D.L."/>
            <person name="Halpern A.L."/>
            <person name="Halter G.M."/>
            <person name="Han M.V."/>
            <person name="Heger A."/>
            <person name="Hillier L."/>
            <person name="Hinrichs A.S."/>
            <person name="Holmes I."/>
            <person name="Hoskins R.A."/>
            <person name="Hubisz M.J."/>
            <person name="Hultmark D."/>
            <person name="Huntley M.A."/>
            <person name="Jaffe D.B."/>
            <person name="Jagadeeshan S."/>
            <person name="Jeck W.R."/>
            <person name="Johnson J."/>
            <person name="Jones C.D."/>
            <person name="Jordan W.C."/>
            <person name="Karpen G.H."/>
            <person name="Kataoka E."/>
            <person name="Keightley P.D."/>
            <person name="Kheradpour P."/>
            <person name="Kirkness E.F."/>
            <person name="Koerich L.B."/>
            <person name="Kristiansen K."/>
            <person name="Kudrna D."/>
            <person name="Kulathinal R.J."/>
            <person name="Kumar S."/>
            <person name="Kwok R."/>
            <person name="Lander E."/>
            <person name="Langley C.H."/>
            <person name="Lapoint R."/>
            <person name="Lazzaro B.P."/>
            <person name="Lee S.J."/>
            <person name="Levesque L."/>
            <person name="Li R."/>
            <person name="Lin C.F."/>
            <person name="Lin M.F."/>
            <person name="Lindblad-Toh K."/>
            <person name="Llopart A."/>
            <person name="Long M."/>
            <person name="Low L."/>
            <person name="Lozovsky E."/>
            <person name="Lu J."/>
            <person name="Luo M."/>
            <person name="Machado C.A."/>
            <person name="Makalowski W."/>
            <person name="Marzo M."/>
            <person name="Matsuda M."/>
            <person name="Matzkin L."/>
            <person name="McAllister B."/>
            <person name="McBride C.S."/>
            <person name="McKernan B."/>
            <person name="McKernan K."/>
            <person name="Mendez-Lago M."/>
            <person name="Minx P."/>
            <person name="Mollenhauer M.U."/>
            <person name="Montooth K."/>
            <person name="Mount S.M."/>
            <person name="Mu X."/>
            <person name="Myers E."/>
            <person name="Negre B."/>
            <person name="Newfeld S."/>
            <person name="Nielsen R."/>
            <person name="Noor M.A."/>
            <person name="O'Grady P."/>
            <person name="Pachter L."/>
            <person name="Papaceit M."/>
            <person name="Parisi M.J."/>
            <person name="Parisi M."/>
            <person name="Parts L."/>
            <person name="Pedersen J.S."/>
            <person name="Pesole G."/>
            <person name="Phillippy A.M."/>
            <person name="Ponting C.P."/>
            <person name="Pop M."/>
            <person name="Porcelli D."/>
            <person name="Powell J.R."/>
            <person name="Prohaska S."/>
            <person name="Pruitt K."/>
            <person name="Puig M."/>
            <person name="Quesneville H."/>
            <person name="Ram K.R."/>
            <person name="Rand D."/>
            <person name="Rasmussen M.D."/>
            <person name="Reed L.K."/>
            <person name="Reenan R."/>
            <person name="Reily A."/>
            <person name="Remington K.A."/>
            <person name="Rieger T.T."/>
            <person name="Ritchie M.G."/>
            <person name="Robin C."/>
            <person name="Rogers Y.H."/>
            <person name="Rohde C."/>
            <person name="Rozas J."/>
            <person name="Rubenfield M.J."/>
            <person name="Ruiz A."/>
            <person name="Russo S."/>
            <person name="Salzberg S.L."/>
            <person name="Sanchez-Gracia A."/>
            <person name="Saranga D.J."/>
            <person name="Sato H."/>
            <person name="Schaeffer S.W."/>
            <person name="Schatz M.C."/>
            <person name="Schlenke T."/>
            <person name="Schwartz R."/>
            <person name="Segarra C."/>
            <person name="Singh R.S."/>
            <person name="Sirot L."/>
            <person name="Sirota M."/>
            <person name="Sisneros N.B."/>
            <person name="Smith C.D."/>
            <person name="Smith T.F."/>
            <person name="Spieth J."/>
            <person name="Stage D.E."/>
            <person name="Stark A."/>
            <person name="Stephan W."/>
            <person name="Strausberg R.L."/>
            <person name="Strempel S."/>
            <person name="Sturgill D."/>
            <person name="Sutton G."/>
            <person name="Sutton G.G."/>
            <person name="Tao W."/>
            <person name="Teichmann S."/>
            <person name="Tobari Y.N."/>
            <person name="Tomimura Y."/>
            <person name="Tsolas J.M."/>
            <person name="Valente V.L."/>
            <person name="Venter E."/>
            <person name="Venter J.C."/>
            <person name="Vicario S."/>
            <person name="Vieira F.G."/>
            <person name="Vilella A.J."/>
            <person name="Villasante A."/>
            <person name="Walenz B."/>
            <person name="Wang J."/>
            <person name="Wasserman M."/>
            <person name="Watts T."/>
            <person name="Wilson D."/>
            <person name="Wilson R.K."/>
            <person name="Wing R.A."/>
            <person name="Wolfner M.F."/>
            <person name="Wong A."/>
            <person name="Wong G.K."/>
            <person name="Wu C.I."/>
            <person name="Wu G."/>
            <person name="Yamamoto D."/>
            <person name="Yang H.P."/>
            <person name="Yang S.P."/>
            <person name="Yorke J.A."/>
            <person name="Yoshida K."/>
            <person name="Zdobnov E."/>
            <person name="Zhang P."/>
            <person name="Zhang Y."/>
            <person name="Zimin A.V."/>
            <person name="Baldwin J."/>
            <person name="Abdouelleil A."/>
            <person name="Abdulkadir J."/>
            <person name="Abebe A."/>
            <person name="Abera B."/>
            <person name="Abreu J."/>
            <person name="Acer S.C."/>
            <person name="Aftuck L."/>
            <person name="Alexander A."/>
            <person name="An P."/>
            <person name="Anderson E."/>
            <person name="Anderson S."/>
            <person name="Arachi H."/>
            <person name="Azer M."/>
            <person name="Bachantsang P."/>
            <person name="Barry A."/>
            <person name="Bayul T."/>
            <person name="Berlin A."/>
            <person name="Bessette D."/>
            <person name="Bloom T."/>
            <person name="Blye J."/>
            <person name="Boguslavskiy L."/>
            <person name="Bonnet C."/>
            <person name="Boukhgalter B."/>
            <person name="Bourzgui I."/>
            <person name="Brown A."/>
            <person name="Cahill P."/>
            <person name="Channer S."/>
            <person name="Cheshatsang Y."/>
            <person name="Chuda L."/>
            <person name="Citroen M."/>
            <person name="Collymore A."/>
            <person name="Cooke P."/>
            <person name="Costello M."/>
            <person name="D'Aco K."/>
            <person name="Daza R."/>
            <person name="De Haan G."/>
            <person name="DeGray S."/>
            <person name="DeMaso C."/>
            <person name="Dhargay N."/>
            <person name="Dooley K."/>
            <person name="Dooley E."/>
            <person name="Doricent M."/>
            <person name="Dorje P."/>
            <person name="Dorjee K."/>
            <person name="Dupes A."/>
            <person name="Elong R."/>
            <person name="Falk J."/>
            <person name="Farina A."/>
            <person name="Faro S."/>
            <person name="Ferguson D."/>
            <person name="Fisher S."/>
            <person name="Foley C.D."/>
            <person name="Franke A."/>
            <person name="Friedrich D."/>
            <person name="Gadbois L."/>
            <person name="Gearin G."/>
            <person name="Gearin C.R."/>
            <person name="Giannoukos G."/>
            <person name="Goode T."/>
            <person name="Graham J."/>
            <person name="Grandbois E."/>
            <person name="Grewal S."/>
            <person name="Gyaltsen K."/>
            <person name="Hafez N."/>
            <person name="Hagos B."/>
            <person name="Hall J."/>
            <person name="Henson C."/>
            <person name="Hollinger A."/>
            <person name="Honan T."/>
            <person name="Huard M.D."/>
            <person name="Hughes L."/>
            <person name="Hurhula B."/>
            <person name="Husby M.E."/>
            <person name="Kamat A."/>
            <person name="Kanga B."/>
            <person name="Kashin S."/>
            <person name="Khazanovich D."/>
            <person name="Kisner P."/>
            <person name="Lance K."/>
            <person name="Lara M."/>
            <person name="Lee W."/>
            <person name="Lennon N."/>
            <person name="Letendre F."/>
            <person name="LeVine R."/>
            <person name="Lipovsky A."/>
            <person name="Liu X."/>
            <person name="Liu J."/>
            <person name="Liu S."/>
            <person name="Lokyitsang T."/>
            <person name="Lokyitsang Y."/>
            <person name="Lubonja R."/>
            <person name="Lui A."/>
            <person name="MacDonald P."/>
            <person name="Magnisalis V."/>
            <person name="Maru K."/>
            <person name="Matthews C."/>
            <person name="McCusker W."/>
            <person name="McDonough S."/>
            <person name="Mehta T."/>
            <person name="Meldrim J."/>
            <person name="Meneus L."/>
            <person name="Mihai O."/>
            <person name="Mihalev A."/>
            <person name="Mihova T."/>
            <person name="Mittelman R."/>
            <person name="Mlenga V."/>
            <person name="Montmayeur A."/>
            <person name="Mulrain L."/>
            <person name="Navidi A."/>
            <person name="Naylor J."/>
            <person name="Negash T."/>
            <person name="Nguyen T."/>
            <person name="Nguyen N."/>
            <person name="Nicol R."/>
            <person name="Norbu C."/>
            <person name="Norbu N."/>
            <person name="Novod N."/>
            <person name="O'Neill B."/>
            <person name="Osman S."/>
            <person name="Markiewicz E."/>
            <person name="Oyono O.L."/>
            <person name="Patti C."/>
            <person name="Phunkhang P."/>
            <person name="Pierre F."/>
            <person name="Priest M."/>
            <person name="Raghuraman S."/>
            <person name="Rege F."/>
            <person name="Reyes R."/>
            <person name="Rise C."/>
            <person name="Rogov P."/>
            <person name="Ross K."/>
            <person name="Ryan E."/>
            <person name="Settipalli S."/>
            <person name="Shea T."/>
            <person name="Sherpa N."/>
            <person name="Shi L."/>
            <person name="Shih D."/>
            <person name="Sparrow T."/>
            <person name="Spaulding J."/>
            <person name="Stalker J."/>
            <person name="Stange-Thomann N."/>
            <person name="Stavropoulos S."/>
            <person name="Stone C."/>
            <person name="Strader C."/>
            <person name="Tesfaye S."/>
            <person name="Thomson T."/>
            <person name="Thoulutsang Y."/>
            <person name="Thoulutsang D."/>
            <person name="Topham K."/>
            <person name="Topping I."/>
            <person name="Tsamla T."/>
            <person name="Vassiliev H."/>
            <person name="Vo A."/>
            <person name="Wangchuk T."/>
            <person name="Wangdi T."/>
            <person name="Weiand M."/>
            <person name="Wilkinson J."/>
            <person name="Wilson A."/>
            <person name="Yadav S."/>
            <person name="Young G."/>
            <person name="Yu Q."/>
            <person name="Zembek L."/>
            <person name="Zhong D."/>
            <person name="Zimmer A."/>
            <person name="Zwirko Z."/>
            <person name="Jaffe D.B."/>
            <person name="Alvarez P."/>
            <person name="Brockman W."/>
            <person name="Butler J."/>
            <person name="Chin C."/>
            <person name="Gnerre S."/>
            <person name="Grabherr M."/>
            <person name="Kleber M."/>
            <person name="Mauceli E."/>
            <person name="MacCallum I."/>
        </authorList>
    </citation>
    <scope>NUCLEOTIDE SEQUENCE [LARGE SCALE GENOMIC DNA]</scope>
    <source>
        <strain evidence="5">Tucson 14024-0371.13</strain>
    </source>
</reference>
<dbReference type="EMBL" id="CH902618">
    <property type="protein sequence ID" value="EDV39614.1"/>
    <property type="molecule type" value="Genomic_DNA"/>
</dbReference>
<keyword evidence="1" id="KW-0193">Cuticle</keyword>
<dbReference type="GO" id="GO:0008010">
    <property type="term" value="F:structural constituent of chitin-based larval cuticle"/>
    <property type="evidence" value="ECO:0007669"/>
    <property type="project" value="TreeGrafter"/>
</dbReference>
<evidence type="ECO:0000256" key="2">
    <source>
        <dbReference type="SAM" id="MobiDB-lite"/>
    </source>
</evidence>
<organism evidence="4 5">
    <name type="scientific">Drosophila ananassae</name>
    <name type="common">Fruit fly</name>
    <dbReference type="NCBI Taxonomy" id="7217"/>
    <lineage>
        <taxon>Eukaryota</taxon>
        <taxon>Metazoa</taxon>
        <taxon>Ecdysozoa</taxon>
        <taxon>Arthropoda</taxon>
        <taxon>Hexapoda</taxon>
        <taxon>Insecta</taxon>
        <taxon>Pterygota</taxon>
        <taxon>Neoptera</taxon>
        <taxon>Endopterygota</taxon>
        <taxon>Diptera</taxon>
        <taxon>Brachycera</taxon>
        <taxon>Muscomorpha</taxon>
        <taxon>Ephydroidea</taxon>
        <taxon>Drosophilidae</taxon>
        <taxon>Drosophila</taxon>
        <taxon>Sophophora</taxon>
    </lineage>
</organism>
<sequence>MKYPLLLLGSLSLAHGLALYATTYPLVYTAQGSAVFTPTQRQYFAQDQAGQYAYGYSEPLSSKQETRTLDGTTIGSYRYRDALGKLQTVQYVADGNGFHVAATNLPKAVVPQEQADISPRSSSTPVEHHSDVSSGRSVSHTVVHPVEHPVVVSHPVVAHPVVQHPVDVSHHSTVVKGGRSAQPEQPYLAENHKNSVEEALIHKTENAERRRQDEVDTKTVARSHHVVVPAHVYGYPVPRYYAPGVYF</sequence>
<dbReference type="OMA" id="HHSGHVE"/>
<dbReference type="PROSITE" id="PS51155">
    <property type="entry name" value="CHIT_BIND_RR_2"/>
    <property type="match status" value="1"/>
</dbReference>
<dbReference type="FunCoup" id="B3M5S4">
    <property type="interactions" value="43"/>
</dbReference>
<evidence type="ECO:0000313" key="4">
    <source>
        <dbReference type="EMBL" id="EDV39614.1"/>
    </source>
</evidence>
<dbReference type="InterPro" id="IPR000618">
    <property type="entry name" value="Insect_cuticle"/>
</dbReference>
<dbReference type="GO" id="GO:0062129">
    <property type="term" value="C:chitin-based extracellular matrix"/>
    <property type="evidence" value="ECO:0007669"/>
    <property type="project" value="TreeGrafter"/>
</dbReference>
<evidence type="ECO:0000313" key="5">
    <source>
        <dbReference type="Proteomes" id="UP000007801"/>
    </source>
</evidence>
<keyword evidence="5" id="KW-1185">Reference proteome</keyword>
<dbReference type="GeneID" id="6492991"/>
<evidence type="ECO:0000256" key="3">
    <source>
        <dbReference type="SAM" id="SignalP"/>
    </source>
</evidence>
<gene>
    <name evidence="4" type="primary">Dana\GF10116</name>
    <name evidence="4" type="synonym">dana_GLEANR_10072</name>
    <name evidence="4" type="ORF">GF10116</name>
</gene>
<dbReference type="InterPro" id="IPR050468">
    <property type="entry name" value="Cuticle_Struct_Prot"/>
</dbReference>
<dbReference type="eggNOG" id="ENOG502RYTI">
    <property type="taxonomic scope" value="Eukaryota"/>
</dbReference>
<feature type="signal peptide" evidence="3">
    <location>
        <begin position="1"/>
        <end position="16"/>
    </location>
</feature>
<dbReference type="PANTHER" id="PTHR10380:SF196">
    <property type="entry name" value="CUTICULAR PROTEIN 72EA"/>
    <property type="match status" value="1"/>
</dbReference>
<dbReference type="Pfam" id="PF00379">
    <property type="entry name" value="Chitin_bind_4"/>
    <property type="match status" value="1"/>
</dbReference>
<name>B3M5S4_DROAN</name>
<dbReference type="AlphaFoldDB" id="B3M5S4"/>
<protein>
    <recommendedName>
        <fullName evidence="6">Cuticle protein 6</fullName>
    </recommendedName>
</protein>
<dbReference type="Proteomes" id="UP000007801">
    <property type="component" value="Unassembled WGS sequence"/>
</dbReference>
<accession>B3M5S4</accession>
<evidence type="ECO:0008006" key="6">
    <source>
        <dbReference type="Google" id="ProtNLM"/>
    </source>
</evidence>
<proteinExistence type="predicted"/>
<dbReference type="STRING" id="7217.B3M5S4"/>
<keyword evidence="3" id="KW-0732">Signal</keyword>
<dbReference type="PANTHER" id="PTHR10380">
    <property type="entry name" value="CUTICLE PROTEIN"/>
    <property type="match status" value="1"/>
</dbReference>
<feature type="region of interest" description="Disordered" evidence="2">
    <location>
        <begin position="112"/>
        <end position="134"/>
    </location>
</feature>
<dbReference type="KEGG" id="dan:6492991"/>
<evidence type="ECO:0000256" key="1">
    <source>
        <dbReference type="PROSITE-ProRule" id="PRU00497"/>
    </source>
</evidence>